<feature type="signal peptide" evidence="2">
    <location>
        <begin position="1"/>
        <end position="19"/>
    </location>
</feature>
<evidence type="ECO:0000313" key="4">
    <source>
        <dbReference type="Proteomes" id="UP000534294"/>
    </source>
</evidence>
<name>A0A7W7YMQ1_9BACT</name>
<proteinExistence type="predicted"/>
<reference evidence="3 4" key="1">
    <citation type="submission" date="2020-08" db="EMBL/GenBank/DDBJ databases">
        <title>Genomic Encyclopedia of Type Strains, Phase IV (KMG-IV): sequencing the most valuable type-strain genomes for metagenomic binning, comparative biology and taxonomic classification.</title>
        <authorList>
            <person name="Goeker M."/>
        </authorList>
    </citation>
    <scope>NUCLEOTIDE SEQUENCE [LARGE SCALE GENOMIC DNA]</scope>
    <source>
        <strain evidence="3 4">DSM 12251</strain>
    </source>
</reference>
<feature type="region of interest" description="Disordered" evidence="1">
    <location>
        <begin position="93"/>
        <end position="155"/>
    </location>
</feature>
<evidence type="ECO:0000313" key="3">
    <source>
        <dbReference type="EMBL" id="MBB5038817.1"/>
    </source>
</evidence>
<dbReference type="EMBL" id="JACHIF010000006">
    <property type="protein sequence ID" value="MBB5038817.1"/>
    <property type="molecule type" value="Genomic_DNA"/>
</dbReference>
<comment type="caution">
    <text evidence="3">The sequence shown here is derived from an EMBL/GenBank/DDBJ whole genome shotgun (WGS) entry which is preliminary data.</text>
</comment>
<keyword evidence="4" id="KW-1185">Reference proteome</keyword>
<evidence type="ECO:0008006" key="5">
    <source>
        <dbReference type="Google" id="ProtNLM"/>
    </source>
</evidence>
<feature type="chain" id="PRO_5031167063" description="Lipoprotein" evidence="2">
    <location>
        <begin position="20"/>
        <end position="155"/>
    </location>
</feature>
<dbReference type="RefSeq" id="WP_184209974.1">
    <property type="nucleotide sequence ID" value="NZ_JACHIF010000006.1"/>
</dbReference>
<dbReference type="Proteomes" id="UP000534294">
    <property type="component" value="Unassembled WGS sequence"/>
</dbReference>
<evidence type="ECO:0000256" key="1">
    <source>
        <dbReference type="SAM" id="MobiDB-lite"/>
    </source>
</evidence>
<sequence>MRLRHVFLLSLAASLSACVSSMPTAEKLDELEQKIRAEYRQEYVLLEDQRRSGALDAEGYQISKARLDQRVQNRVDTMAWSRHALVQSEMKANAIPTPDSPQINTPPGVGSLQGSVYNSTRQNGIGSQALGNLVRDMSSGGGAGGRNPGTMYDNP</sequence>
<gene>
    <name evidence="3" type="ORF">HNQ64_003082</name>
</gene>
<accession>A0A7W7YMQ1</accession>
<keyword evidence="2" id="KW-0732">Signal</keyword>
<evidence type="ECO:0000256" key="2">
    <source>
        <dbReference type="SAM" id="SignalP"/>
    </source>
</evidence>
<feature type="compositionally biased region" description="Polar residues" evidence="1">
    <location>
        <begin position="112"/>
        <end position="130"/>
    </location>
</feature>
<dbReference type="AlphaFoldDB" id="A0A7W7YMQ1"/>
<dbReference type="PROSITE" id="PS51257">
    <property type="entry name" value="PROKAR_LIPOPROTEIN"/>
    <property type="match status" value="1"/>
</dbReference>
<protein>
    <recommendedName>
        <fullName evidence="5">Lipoprotein</fullName>
    </recommendedName>
</protein>
<organism evidence="3 4">
    <name type="scientific">Prosthecobacter dejongeii</name>
    <dbReference type="NCBI Taxonomy" id="48465"/>
    <lineage>
        <taxon>Bacteria</taxon>
        <taxon>Pseudomonadati</taxon>
        <taxon>Verrucomicrobiota</taxon>
        <taxon>Verrucomicrobiia</taxon>
        <taxon>Verrucomicrobiales</taxon>
        <taxon>Verrucomicrobiaceae</taxon>
        <taxon>Prosthecobacter</taxon>
    </lineage>
</organism>